<feature type="transmembrane region" description="Helical" evidence="2">
    <location>
        <begin position="272"/>
        <end position="292"/>
    </location>
</feature>
<feature type="transmembrane region" description="Helical" evidence="2">
    <location>
        <begin position="12"/>
        <end position="32"/>
    </location>
</feature>
<evidence type="ECO:0000313" key="3">
    <source>
        <dbReference type="EMBL" id="CAD7702387.1"/>
    </source>
</evidence>
<dbReference type="EMBL" id="CAJHUC010001810">
    <property type="protein sequence ID" value="CAD7702387.1"/>
    <property type="molecule type" value="Genomic_DNA"/>
</dbReference>
<feature type="region of interest" description="Disordered" evidence="1">
    <location>
        <begin position="207"/>
        <end position="249"/>
    </location>
</feature>
<feature type="transmembrane region" description="Helical" evidence="2">
    <location>
        <begin position="168"/>
        <end position="191"/>
    </location>
</feature>
<feature type="transmembrane region" description="Helical" evidence="2">
    <location>
        <begin position="83"/>
        <end position="105"/>
    </location>
</feature>
<feature type="transmembrane region" description="Helical" evidence="2">
    <location>
        <begin position="44"/>
        <end position="63"/>
    </location>
</feature>
<gene>
    <name evidence="3" type="ORF">OSTQU699_LOCUS7744</name>
</gene>
<dbReference type="OrthoDB" id="514505at2759"/>
<dbReference type="AlphaFoldDB" id="A0A8S1J3W9"/>
<keyword evidence="2" id="KW-0472">Membrane</keyword>
<evidence type="ECO:0000256" key="2">
    <source>
        <dbReference type="SAM" id="Phobius"/>
    </source>
</evidence>
<proteinExistence type="predicted"/>
<evidence type="ECO:0000313" key="4">
    <source>
        <dbReference type="Proteomes" id="UP000708148"/>
    </source>
</evidence>
<organism evidence="3 4">
    <name type="scientific">Ostreobium quekettii</name>
    <dbReference type="NCBI Taxonomy" id="121088"/>
    <lineage>
        <taxon>Eukaryota</taxon>
        <taxon>Viridiplantae</taxon>
        <taxon>Chlorophyta</taxon>
        <taxon>core chlorophytes</taxon>
        <taxon>Ulvophyceae</taxon>
        <taxon>TCBD clade</taxon>
        <taxon>Bryopsidales</taxon>
        <taxon>Ostreobineae</taxon>
        <taxon>Ostreobiaceae</taxon>
        <taxon>Ostreobium</taxon>
    </lineage>
</organism>
<comment type="caution">
    <text evidence="3">The sequence shown here is derived from an EMBL/GenBank/DDBJ whole genome shotgun (WGS) entry which is preliminary data.</text>
</comment>
<feature type="transmembrane region" description="Helical" evidence="2">
    <location>
        <begin position="125"/>
        <end position="144"/>
    </location>
</feature>
<keyword evidence="2" id="KW-0812">Transmembrane</keyword>
<reference evidence="3" key="1">
    <citation type="submission" date="2020-12" db="EMBL/GenBank/DDBJ databases">
        <authorList>
            <person name="Iha C."/>
        </authorList>
    </citation>
    <scope>NUCLEOTIDE SEQUENCE</scope>
</reference>
<keyword evidence="4" id="KW-1185">Reference proteome</keyword>
<sequence>MSSVNWNVDYLVIRLVVWTGLWLGVWIDGIAHRKSRGRGWKLHWGFRGVVTAYLVAGALGLDIGLRMDKGSLQIKGLGSDGPFMAYIFFRDVADAVFMLLISLVASGSCITRNTMGPNRKGQLRIVVLPIVYGITSLMMDYVRVTDCPEIVARTAVSALQPGTECNQALAKTVIASVVWNMVFVFSWVYVVESLALEIKIMKDDLEGARPTTNPPEVSDGAYPPSQQAGERAADGSDPKPQVILGDDEQGTAPKTVENAFTMEGKLRLLSRFYRFLMIYIFAALFVHLLPLGGYKEPIKSWTETLDVLHNLVLFICVTFLRPLDDNPYLRLEEDGVLDTDTIVTTELGVIAMEENLPLLTTASSRPA</sequence>
<keyword evidence="2" id="KW-1133">Transmembrane helix</keyword>
<protein>
    <submittedName>
        <fullName evidence="3">Uncharacterized protein</fullName>
    </submittedName>
</protein>
<evidence type="ECO:0000256" key="1">
    <source>
        <dbReference type="SAM" id="MobiDB-lite"/>
    </source>
</evidence>
<name>A0A8S1J3W9_9CHLO</name>
<accession>A0A8S1J3W9</accession>
<dbReference type="Proteomes" id="UP000708148">
    <property type="component" value="Unassembled WGS sequence"/>
</dbReference>